<gene>
    <name evidence="1" type="ORF">DLK05_01070</name>
</gene>
<dbReference type="Pfam" id="PF04463">
    <property type="entry name" value="2-thiour_desulf"/>
    <property type="match status" value="1"/>
</dbReference>
<accession>A0A434AZK2</accession>
<dbReference type="AlphaFoldDB" id="A0A434AZK2"/>
<dbReference type="PANTHER" id="PTHR30087">
    <property type="entry name" value="INNER MEMBRANE PROTEIN"/>
    <property type="match status" value="1"/>
</dbReference>
<dbReference type="Proteomes" id="UP000282985">
    <property type="component" value="Unassembled WGS sequence"/>
</dbReference>
<evidence type="ECO:0000313" key="1">
    <source>
        <dbReference type="EMBL" id="RUT79976.1"/>
    </source>
</evidence>
<dbReference type="EMBL" id="RJJX01000001">
    <property type="protein sequence ID" value="RUT79976.1"/>
    <property type="molecule type" value="Genomic_DNA"/>
</dbReference>
<name>A0A434AZK2_9BACT</name>
<organism evidence="1 2">
    <name type="scientific">Ancylomarina longa</name>
    <dbReference type="NCBI Taxonomy" id="2487017"/>
    <lineage>
        <taxon>Bacteria</taxon>
        <taxon>Pseudomonadati</taxon>
        <taxon>Bacteroidota</taxon>
        <taxon>Bacteroidia</taxon>
        <taxon>Marinilabiliales</taxon>
        <taxon>Marinifilaceae</taxon>
        <taxon>Ancylomarina</taxon>
    </lineage>
</organism>
<sequence length="149" mass="16185">MIIVSACLAGIKCKYDGKDNLMPEIQQMVLKGEAIPLCPEQIGGLSTPRIPCEIIKKGNSIKVIGENQKDYTKQFKIGSIKVADIAKILECEIAILKANSPSCGYGKIYDGTFSGRKIMGNGLTAELLASKGIKILNENNYHSTLHTQE</sequence>
<evidence type="ECO:0000313" key="2">
    <source>
        <dbReference type="Proteomes" id="UP000282985"/>
    </source>
</evidence>
<protein>
    <submittedName>
        <fullName evidence="1">DUF523 domain-containing protein</fullName>
    </submittedName>
</protein>
<keyword evidence="2" id="KW-1185">Reference proteome</keyword>
<dbReference type="RefSeq" id="WP_127342118.1">
    <property type="nucleotide sequence ID" value="NZ_RJJX01000001.1"/>
</dbReference>
<dbReference type="PANTHER" id="PTHR30087:SF1">
    <property type="entry name" value="HYPOTHETICAL CYTOSOLIC PROTEIN"/>
    <property type="match status" value="1"/>
</dbReference>
<comment type="caution">
    <text evidence="1">The sequence shown here is derived from an EMBL/GenBank/DDBJ whole genome shotgun (WGS) entry which is preliminary data.</text>
</comment>
<reference evidence="1 2" key="1">
    <citation type="submission" date="2018-11" db="EMBL/GenBank/DDBJ databases">
        <title>Parancylomarina longa gen. nov., sp. nov., isolated from sediments of southern Okinawa.</title>
        <authorList>
            <person name="Fu T."/>
        </authorList>
    </citation>
    <scope>NUCLEOTIDE SEQUENCE [LARGE SCALE GENOMIC DNA]</scope>
    <source>
        <strain evidence="1 2">T3-2 S1-C</strain>
    </source>
</reference>
<proteinExistence type="predicted"/>
<dbReference type="OrthoDB" id="9797779at2"/>
<dbReference type="InterPro" id="IPR007553">
    <property type="entry name" value="2-thiour_desulf"/>
</dbReference>